<evidence type="ECO:0000313" key="1">
    <source>
        <dbReference type="EMBL" id="MBE1598691.1"/>
    </source>
</evidence>
<proteinExistence type="predicted"/>
<sequence>MEVTTMPKPATVRVRHRALTAAALAGASIALLSSCGEEPTAAATPAPAWTEPSAYRYTLTSSEGERALIGTFEVTVRDGKVEKATGLDDSARRLVDRSPSDVPTIAELLRQADAARGDGADAVDVDYAKDGRPTAISIDWEEDAIDDEEAYTLSGYEALG</sequence>
<protein>
    <submittedName>
        <fullName evidence="1">Uncharacterized protein</fullName>
    </submittedName>
</protein>
<comment type="caution">
    <text evidence="1">The sequence shown here is derived from an EMBL/GenBank/DDBJ whole genome shotgun (WGS) entry which is preliminary data.</text>
</comment>
<dbReference type="GeneID" id="86829383"/>
<gene>
    <name evidence="1" type="ORF">H4687_004820</name>
</gene>
<dbReference type="EMBL" id="JADBGF010000001">
    <property type="protein sequence ID" value="MBE1598691.1"/>
    <property type="molecule type" value="Genomic_DNA"/>
</dbReference>
<keyword evidence="2" id="KW-1185">Reference proteome</keyword>
<dbReference type="Proteomes" id="UP000629287">
    <property type="component" value="Unassembled WGS sequence"/>
</dbReference>
<dbReference type="InterPro" id="IPR046172">
    <property type="entry name" value="DUF6174"/>
</dbReference>
<name>A0A8I0P2Z9_9ACTN</name>
<evidence type="ECO:0000313" key="2">
    <source>
        <dbReference type="Proteomes" id="UP000629287"/>
    </source>
</evidence>
<dbReference type="Pfam" id="PF19671">
    <property type="entry name" value="DUF6174"/>
    <property type="match status" value="1"/>
</dbReference>
<dbReference type="AlphaFoldDB" id="A0A8I0P2Z9"/>
<accession>A0A8I0P2Z9</accession>
<dbReference type="RefSeq" id="WP_225966797.1">
    <property type="nucleotide sequence ID" value="NZ_JADBGF010000001.1"/>
</dbReference>
<reference evidence="1 2" key="1">
    <citation type="submission" date="2020-10" db="EMBL/GenBank/DDBJ databases">
        <title>Sequencing the genomes of 1000 actinobacteria strains.</title>
        <authorList>
            <person name="Klenk H.-P."/>
        </authorList>
    </citation>
    <scope>NUCLEOTIDE SEQUENCE [LARGE SCALE GENOMIC DNA]</scope>
    <source>
        <strain evidence="1 2">DSM 41803</strain>
    </source>
</reference>
<organism evidence="1 2">
    <name type="scientific">Streptomyces stelliscabiei</name>
    <dbReference type="NCBI Taxonomy" id="146820"/>
    <lineage>
        <taxon>Bacteria</taxon>
        <taxon>Bacillati</taxon>
        <taxon>Actinomycetota</taxon>
        <taxon>Actinomycetes</taxon>
        <taxon>Kitasatosporales</taxon>
        <taxon>Streptomycetaceae</taxon>
        <taxon>Streptomyces</taxon>
    </lineage>
</organism>